<evidence type="ECO:0000313" key="5">
    <source>
        <dbReference type="Proteomes" id="UP000322244"/>
    </source>
</evidence>
<keyword evidence="5" id="KW-1185">Reference proteome</keyword>
<organism evidence="4 5">
    <name type="scientific">Antrihabitans cavernicola</name>
    <dbReference type="NCBI Taxonomy" id="2495913"/>
    <lineage>
        <taxon>Bacteria</taxon>
        <taxon>Bacillati</taxon>
        <taxon>Actinomycetota</taxon>
        <taxon>Actinomycetes</taxon>
        <taxon>Mycobacteriales</taxon>
        <taxon>Nocardiaceae</taxon>
        <taxon>Antrihabitans</taxon>
    </lineage>
</organism>
<accession>A0A5A7S7G5</accession>
<evidence type="ECO:0000256" key="1">
    <source>
        <dbReference type="ARBA" id="ARBA00022630"/>
    </source>
</evidence>
<protein>
    <submittedName>
        <fullName evidence="4">Nitronate monooxygenase</fullName>
    </submittedName>
</protein>
<dbReference type="PANTHER" id="PTHR32332">
    <property type="entry name" value="2-NITROPROPANE DIOXYGENASE"/>
    <property type="match status" value="1"/>
</dbReference>
<dbReference type="Gene3D" id="3.20.20.70">
    <property type="entry name" value="Aldolase class I"/>
    <property type="match status" value="1"/>
</dbReference>
<evidence type="ECO:0000313" key="4">
    <source>
        <dbReference type="EMBL" id="KAA0021836.1"/>
    </source>
</evidence>
<name>A0A5A7S7G5_9NOCA</name>
<dbReference type="CDD" id="cd04730">
    <property type="entry name" value="NPD_like"/>
    <property type="match status" value="1"/>
</dbReference>
<reference evidence="4 5" key="1">
    <citation type="submission" date="2019-07" db="EMBL/GenBank/DDBJ databases">
        <title>Rhodococcus cavernicolus sp. nov., isolated from a cave.</title>
        <authorList>
            <person name="Lee S.D."/>
        </authorList>
    </citation>
    <scope>NUCLEOTIDE SEQUENCE [LARGE SCALE GENOMIC DNA]</scope>
    <source>
        <strain evidence="4 5">C1-24</strain>
    </source>
</reference>
<dbReference type="PANTHER" id="PTHR32332:SF31">
    <property type="entry name" value="2-NITROPROPANE DIOXYGENASE FAMILY, PUTATIVE (AFU_ORTHOLOGUE AFUA_2G09850)-RELATED"/>
    <property type="match status" value="1"/>
</dbReference>
<dbReference type="EMBL" id="VLNY01000007">
    <property type="protein sequence ID" value="KAA0021836.1"/>
    <property type="molecule type" value="Genomic_DNA"/>
</dbReference>
<gene>
    <name evidence="4" type="ORF">FOY51_15680</name>
</gene>
<dbReference type="Pfam" id="PF03060">
    <property type="entry name" value="NMO"/>
    <property type="match status" value="2"/>
</dbReference>
<dbReference type="RefSeq" id="WP_149431200.1">
    <property type="nucleotide sequence ID" value="NZ_VLNY01000007.1"/>
</dbReference>
<proteinExistence type="predicted"/>
<dbReference type="SUPFAM" id="SSF51412">
    <property type="entry name" value="Inosine monophosphate dehydrogenase (IMPDH)"/>
    <property type="match status" value="1"/>
</dbReference>
<dbReference type="InterPro" id="IPR004136">
    <property type="entry name" value="NMO"/>
</dbReference>
<dbReference type="Proteomes" id="UP000322244">
    <property type="component" value="Unassembled WGS sequence"/>
</dbReference>
<dbReference type="InterPro" id="IPR013785">
    <property type="entry name" value="Aldolase_TIM"/>
</dbReference>
<dbReference type="OrthoDB" id="9778912at2"/>
<keyword evidence="1" id="KW-0285">Flavoprotein</keyword>
<evidence type="ECO:0000256" key="2">
    <source>
        <dbReference type="ARBA" id="ARBA00022643"/>
    </source>
</evidence>
<keyword evidence="2" id="KW-0288">FMN</keyword>
<keyword evidence="4" id="KW-0503">Monooxygenase</keyword>
<dbReference type="AlphaFoldDB" id="A0A5A7S7G5"/>
<comment type="caution">
    <text evidence="4">The sequence shown here is derived from an EMBL/GenBank/DDBJ whole genome shotgun (WGS) entry which is preliminary data.</text>
</comment>
<keyword evidence="3" id="KW-0560">Oxidoreductase</keyword>
<sequence>MLQTAFTELLGVDHPIVQAPMGGSAGGALAAAVSNGGGLGMIGGGRGDHDWLATELAIAADRTDKPWGIGFLTWAIDSAVIEWSLEQRPAALMLSFGDPTPFVEIVRDADIPLIVQVTNLDDARRALDLGADVVVAQGGEAGGHGGGRSTLPFVPAVVDIAGSVPVLAAGGIADGRGLAAALALGASGALIGTRFQATHEALIPAQVGKAIVDAHGSETERGRVFDIAGGAQWPAEFSSRTVCNAFLERWRGREVELAKDIATQQEYSRSVARGDTDEMAVWAGEAVDLITELHSAAELVPLIVAGAERAIANIRRT</sequence>
<evidence type="ECO:0000256" key="3">
    <source>
        <dbReference type="ARBA" id="ARBA00023002"/>
    </source>
</evidence>
<dbReference type="GO" id="GO:0018580">
    <property type="term" value="F:nitronate monooxygenase activity"/>
    <property type="evidence" value="ECO:0007669"/>
    <property type="project" value="InterPro"/>
</dbReference>